<dbReference type="InterPro" id="IPR000152">
    <property type="entry name" value="EGF-type_Asp/Asn_hydroxyl_site"/>
</dbReference>
<feature type="binding site" evidence="16">
    <location>
        <position position="434"/>
    </location>
    <ligand>
        <name>ATP</name>
        <dbReference type="ChEBI" id="CHEBI:30616"/>
    </ligand>
</feature>
<keyword evidence="3 22" id="KW-0808">Transferase</keyword>
<dbReference type="InterPro" id="IPR008271">
    <property type="entry name" value="Ser/Thr_kinase_AS"/>
</dbReference>
<keyword evidence="15" id="KW-0245">EGF-like domain</keyword>
<evidence type="ECO:0000256" key="3">
    <source>
        <dbReference type="ARBA" id="ARBA00022679"/>
    </source>
</evidence>
<comment type="catalytic activity">
    <reaction evidence="14">
        <text>L-threonyl-[protein] + ATP = O-phospho-L-threonyl-[protein] + ADP + H(+)</text>
        <dbReference type="Rhea" id="RHEA:46608"/>
        <dbReference type="Rhea" id="RHEA-COMP:11060"/>
        <dbReference type="Rhea" id="RHEA-COMP:11605"/>
        <dbReference type="ChEBI" id="CHEBI:15378"/>
        <dbReference type="ChEBI" id="CHEBI:30013"/>
        <dbReference type="ChEBI" id="CHEBI:30616"/>
        <dbReference type="ChEBI" id="CHEBI:61977"/>
        <dbReference type="ChEBI" id="CHEBI:456216"/>
    </reaction>
</comment>
<keyword evidence="11" id="KW-1015">Disulfide bond</keyword>
<sequence>MALVHGKMLLMKLTSVILAAATILLAAAAANKPLPPPQAKPNCPDRCGNLTIPYPFGIGDGCYIPLKGQEKQFELACDNSTNPPSLNWTYSTFRVTDFILAEGQLQVMNPISKDCYNENGSNVEYKVPGLNYYPPFSISGRKNNFVAVGCDTSAIFRGFRGEQVFFTGCMSLCPNISTVDQDSCSGVGCCLQNKIPEGLKNLSVILNSYYNHMDIWAFNPCSYAFVVQDGYFNFSGKRSFEQLKNMEQIPMIINWQIGNETCEGAKKNAVDYACKEYSEYIDECLAEINPCGNGTCQNSPESYSCKCNKGFKNDGPQKCIARPTANNTPLKISLGICIGFFVLLVIIFGLYREYKRRQFNQMKKKYFEANGGPKLQLQLKQLASQKESLATQIFTAEQLKKATKDYDENEKIGEGGYGIVYKGVLDDKREVAIKMSKMTAQVKSDQFINEVIVLSQISHRNVVRLLGCCLETETPMLVYEFVGNGTLYDHIHKKKGQPLSFAQRLKIAAETATALSYLHHSTTMQIVHRDVKATNILLDEKLTAKVSDFGASKLVPDDKTQLSTLVQGTMGYLDPEYLQSNTLTEKSDVYSFGVVLVELLTSENAVRFDKPEAERNLANVFVSIIEEKGLRALGPILDDEIVKDGNWEIIEKVANLAKRCLSVKGDERPTMKQVERELDEILRTLAKQPGGKKLYASSSKETDTSLESHSNDYNVEISNEGDGGSTGIISSAEYDASMQNQAQKPSGYGR</sequence>
<dbReference type="CDD" id="cd00054">
    <property type="entry name" value="EGF_CA"/>
    <property type="match status" value="1"/>
</dbReference>
<feature type="signal peptide" evidence="19">
    <location>
        <begin position="1"/>
        <end position="30"/>
    </location>
</feature>
<dbReference type="Gramene" id="PRQ29759">
    <property type="protein sequence ID" value="PRQ29759"/>
    <property type="gene ID" value="RchiOBHm_Chr5g0017281"/>
</dbReference>
<evidence type="ECO:0000256" key="9">
    <source>
        <dbReference type="ARBA" id="ARBA00022989"/>
    </source>
</evidence>
<keyword evidence="5 19" id="KW-0732">Signal</keyword>
<evidence type="ECO:0000256" key="16">
    <source>
        <dbReference type="PROSITE-ProRule" id="PRU10141"/>
    </source>
</evidence>
<evidence type="ECO:0000256" key="10">
    <source>
        <dbReference type="ARBA" id="ARBA00023136"/>
    </source>
</evidence>
<dbReference type="PROSITE" id="PS00108">
    <property type="entry name" value="PROTEIN_KINASE_ST"/>
    <property type="match status" value="1"/>
</dbReference>
<evidence type="ECO:0000313" key="22">
    <source>
        <dbReference type="EMBL" id="PRQ29759.1"/>
    </source>
</evidence>
<dbReference type="GO" id="GO:0030247">
    <property type="term" value="F:polysaccharide binding"/>
    <property type="evidence" value="ECO:0007669"/>
    <property type="project" value="InterPro"/>
</dbReference>
<dbReference type="InterPro" id="IPR000719">
    <property type="entry name" value="Prot_kinase_dom"/>
</dbReference>
<dbReference type="SMART" id="SM00179">
    <property type="entry name" value="EGF_CA"/>
    <property type="match status" value="1"/>
</dbReference>
<keyword evidence="23" id="KW-1185">Reference proteome</keyword>
<feature type="region of interest" description="Disordered" evidence="17">
    <location>
        <begin position="692"/>
        <end position="750"/>
    </location>
</feature>
<dbReference type="InterPro" id="IPR045274">
    <property type="entry name" value="WAK-like"/>
</dbReference>
<keyword evidence="10 18" id="KW-0472">Membrane</keyword>
<dbReference type="AlphaFoldDB" id="A0A2P6Q6H0"/>
<keyword evidence="7" id="KW-0418">Kinase</keyword>
<comment type="caution">
    <text evidence="15">Lacks conserved residue(s) required for the propagation of feature annotation.</text>
</comment>
<dbReference type="Gene3D" id="1.10.510.10">
    <property type="entry name" value="Transferase(Phosphotransferase) domain 1"/>
    <property type="match status" value="1"/>
</dbReference>
<keyword evidence="2" id="KW-0723">Serine/threonine-protein kinase</keyword>
<evidence type="ECO:0000313" key="23">
    <source>
        <dbReference type="Proteomes" id="UP000238479"/>
    </source>
</evidence>
<dbReference type="FunFam" id="1.10.510.10:FF:000084">
    <property type="entry name" value="Wall-associated receptor kinase 2"/>
    <property type="match status" value="1"/>
</dbReference>
<dbReference type="GO" id="GO:0005886">
    <property type="term" value="C:plasma membrane"/>
    <property type="evidence" value="ECO:0007669"/>
    <property type="project" value="TreeGrafter"/>
</dbReference>
<dbReference type="SMART" id="SM00220">
    <property type="entry name" value="S_TKc"/>
    <property type="match status" value="1"/>
</dbReference>
<dbReference type="GO" id="GO:0004674">
    <property type="term" value="F:protein serine/threonine kinase activity"/>
    <property type="evidence" value="ECO:0007669"/>
    <property type="project" value="UniProtKB-KW"/>
</dbReference>
<comment type="catalytic activity">
    <reaction evidence="13">
        <text>L-seryl-[protein] + ATP = O-phospho-L-seryl-[protein] + ADP + H(+)</text>
        <dbReference type="Rhea" id="RHEA:17989"/>
        <dbReference type="Rhea" id="RHEA-COMP:9863"/>
        <dbReference type="Rhea" id="RHEA-COMP:11604"/>
        <dbReference type="ChEBI" id="CHEBI:15378"/>
        <dbReference type="ChEBI" id="CHEBI:29999"/>
        <dbReference type="ChEBI" id="CHEBI:30616"/>
        <dbReference type="ChEBI" id="CHEBI:83421"/>
        <dbReference type="ChEBI" id="CHEBI:456216"/>
    </reaction>
</comment>
<dbReference type="PROSITE" id="PS00107">
    <property type="entry name" value="PROTEIN_KINASE_ATP"/>
    <property type="match status" value="1"/>
</dbReference>
<dbReference type="InterPro" id="IPR017441">
    <property type="entry name" value="Protein_kinase_ATP_BS"/>
</dbReference>
<feature type="domain" description="Protein kinase" evidence="20">
    <location>
        <begin position="406"/>
        <end position="682"/>
    </location>
</feature>
<dbReference type="PROSITE" id="PS50026">
    <property type="entry name" value="EGF_3"/>
    <property type="match status" value="1"/>
</dbReference>
<dbReference type="SMART" id="SM00181">
    <property type="entry name" value="EGF"/>
    <property type="match status" value="1"/>
</dbReference>
<feature type="compositionally biased region" description="Polar residues" evidence="17">
    <location>
        <begin position="705"/>
        <end position="717"/>
    </location>
</feature>
<keyword evidence="8 16" id="KW-0067">ATP-binding</keyword>
<evidence type="ECO:0000256" key="11">
    <source>
        <dbReference type="ARBA" id="ARBA00023157"/>
    </source>
</evidence>
<evidence type="ECO:0000256" key="4">
    <source>
        <dbReference type="ARBA" id="ARBA00022692"/>
    </source>
</evidence>
<dbReference type="SUPFAM" id="SSF56112">
    <property type="entry name" value="Protein kinase-like (PK-like)"/>
    <property type="match status" value="1"/>
</dbReference>
<dbReference type="GO" id="GO:0005509">
    <property type="term" value="F:calcium ion binding"/>
    <property type="evidence" value="ECO:0007669"/>
    <property type="project" value="InterPro"/>
</dbReference>
<comment type="caution">
    <text evidence="22">The sequence shown here is derived from an EMBL/GenBank/DDBJ whole genome shotgun (WGS) entry which is preliminary data.</text>
</comment>
<dbReference type="GO" id="GO:0005524">
    <property type="term" value="F:ATP binding"/>
    <property type="evidence" value="ECO:0007669"/>
    <property type="project" value="UniProtKB-UniRule"/>
</dbReference>
<dbReference type="InterPro" id="IPR000742">
    <property type="entry name" value="EGF"/>
</dbReference>
<dbReference type="STRING" id="74649.A0A2P6Q6H0"/>
<evidence type="ECO:0000259" key="21">
    <source>
        <dbReference type="PROSITE" id="PS50026"/>
    </source>
</evidence>
<name>A0A2P6Q6H0_ROSCH</name>
<evidence type="ECO:0000256" key="13">
    <source>
        <dbReference type="ARBA" id="ARBA00047558"/>
    </source>
</evidence>
<dbReference type="InterPro" id="IPR011009">
    <property type="entry name" value="Kinase-like_dom_sf"/>
</dbReference>
<comment type="subcellular location">
    <subcellularLocation>
        <location evidence="1">Membrane</location>
        <topology evidence="1">Single-pass type I membrane protein</topology>
    </subcellularLocation>
</comment>
<evidence type="ECO:0000256" key="5">
    <source>
        <dbReference type="ARBA" id="ARBA00022729"/>
    </source>
</evidence>
<keyword evidence="4 18" id="KW-0812">Transmembrane</keyword>
<dbReference type="OMA" id="CKEYSEY"/>
<evidence type="ECO:0000256" key="7">
    <source>
        <dbReference type="ARBA" id="ARBA00022777"/>
    </source>
</evidence>
<evidence type="ECO:0000256" key="17">
    <source>
        <dbReference type="SAM" id="MobiDB-lite"/>
    </source>
</evidence>
<evidence type="ECO:0000256" key="14">
    <source>
        <dbReference type="ARBA" id="ARBA00047951"/>
    </source>
</evidence>
<protein>
    <recommendedName>
        <fullName evidence="24">Protein kinase domain-containing protein</fullName>
    </recommendedName>
</protein>
<reference evidence="22 23" key="1">
    <citation type="journal article" date="2018" name="Nat. Genet.">
        <title>The Rosa genome provides new insights in the design of modern roses.</title>
        <authorList>
            <person name="Bendahmane M."/>
        </authorList>
    </citation>
    <scope>NUCLEOTIDE SEQUENCE [LARGE SCALE GENOMIC DNA]</scope>
    <source>
        <strain evidence="23">cv. Old Blush</strain>
    </source>
</reference>
<dbReference type="Proteomes" id="UP000238479">
    <property type="component" value="Chromosome 5"/>
</dbReference>
<evidence type="ECO:0000256" key="19">
    <source>
        <dbReference type="SAM" id="SignalP"/>
    </source>
</evidence>
<accession>A0A2P6Q6H0</accession>
<evidence type="ECO:0000256" key="1">
    <source>
        <dbReference type="ARBA" id="ARBA00004479"/>
    </source>
</evidence>
<dbReference type="EMBL" id="PDCK01000043">
    <property type="protein sequence ID" value="PRQ29759.1"/>
    <property type="molecule type" value="Genomic_DNA"/>
</dbReference>
<dbReference type="Gene3D" id="3.30.200.20">
    <property type="entry name" value="Phosphorylase Kinase, domain 1"/>
    <property type="match status" value="1"/>
</dbReference>
<organism evidence="22 23">
    <name type="scientific">Rosa chinensis</name>
    <name type="common">China rose</name>
    <dbReference type="NCBI Taxonomy" id="74649"/>
    <lineage>
        <taxon>Eukaryota</taxon>
        <taxon>Viridiplantae</taxon>
        <taxon>Streptophyta</taxon>
        <taxon>Embryophyta</taxon>
        <taxon>Tracheophyta</taxon>
        <taxon>Spermatophyta</taxon>
        <taxon>Magnoliopsida</taxon>
        <taxon>eudicotyledons</taxon>
        <taxon>Gunneridae</taxon>
        <taxon>Pentapetalae</taxon>
        <taxon>rosids</taxon>
        <taxon>fabids</taxon>
        <taxon>Rosales</taxon>
        <taxon>Rosaceae</taxon>
        <taxon>Rosoideae</taxon>
        <taxon>Rosoideae incertae sedis</taxon>
        <taxon>Rosa</taxon>
    </lineage>
</organism>
<dbReference type="InterPro" id="IPR001881">
    <property type="entry name" value="EGF-like_Ca-bd_dom"/>
</dbReference>
<proteinExistence type="predicted"/>
<evidence type="ECO:0008006" key="24">
    <source>
        <dbReference type="Google" id="ProtNLM"/>
    </source>
</evidence>
<keyword evidence="9 18" id="KW-1133">Transmembrane helix</keyword>
<evidence type="ECO:0000256" key="2">
    <source>
        <dbReference type="ARBA" id="ARBA00022527"/>
    </source>
</evidence>
<feature type="domain" description="EGF-like" evidence="21">
    <location>
        <begin position="280"/>
        <end position="317"/>
    </location>
</feature>
<dbReference type="PROSITE" id="PS00010">
    <property type="entry name" value="ASX_HYDROXYL"/>
    <property type="match status" value="1"/>
</dbReference>
<keyword evidence="6 16" id="KW-0547">Nucleotide-binding</keyword>
<evidence type="ECO:0000259" key="20">
    <source>
        <dbReference type="PROSITE" id="PS50011"/>
    </source>
</evidence>
<dbReference type="InterPro" id="IPR025287">
    <property type="entry name" value="WAK_GUB"/>
</dbReference>
<dbReference type="FunFam" id="3.30.200.20:FF:000043">
    <property type="entry name" value="Wall-associated receptor kinase 2"/>
    <property type="match status" value="1"/>
</dbReference>
<evidence type="ECO:0000256" key="15">
    <source>
        <dbReference type="PROSITE-ProRule" id="PRU00076"/>
    </source>
</evidence>
<dbReference type="Gene3D" id="2.10.25.10">
    <property type="entry name" value="Laminin"/>
    <property type="match status" value="1"/>
</dbReference>
<gene>
    <name evidence="22" type="ORF">RchiOBHm_Chr5g0017281</name>
</gene>
<dbReference type="SUPFAM" id="SSF57196">
    <property type="entry name" value="EGF/Laminin"/>
    <property type="match status" value="1"/>
</dbReference>
<dbReference type="InterPro" id="IPR001245">
    <property type="entry name" value="Ser-Thr/Tyr_kinase_cat_dom"/>
</dbReference>
<dbReference type="PANTHER" id="PTHR27005">
    <property type="entry name" value="WALL-ASSOCIATED RECEPTOR KINASE-LIKE 21"/>
    <property type="match status" value="1"/>
</dbReference>
<keyword evidence="12" id="KW-0325">Glycoprotein</keyword>
<dbReference type="PANTHER" id="PTHR27005:SF468">
    <property type="entry name" value="OS01G0310500 PROTEIN"/>
    <property type="match status" value="1"/>
</dbReference>
<feature type="chain" id="PRO_5015124333" description="Protein kinase domain-containing protein" evidence="19">
    <location>
        <begin position="31"/>
        <end position="750"/>
    </location>
</feature>
<evidence type="ECO:0000256" key="12">
    <source>
        <dbReference type="ARBA" id="ARBA00023180"/>
    </source>
</evidence>
<evidence type="ECO:0000256" key="8">
    <source>
        <dbReference type="ARBA" id="ARBA00022840"/>
    </source>
</evidence>
<dbReference type="PROSITE" id="PS50011">
    <property type="entry name" value="PROTEIN_KINASE_DOM"/>
    <property type="match status" value="1"/>
</dbReference>
<evidence type="ECO:0000256" key="6">
    <source>
        <dbReference type="ARBA" id="ARBA00022741"/>
    </source>
</evidence>
<dbReference type="CDD" id="cd14066">
    <property type="entry name" value="STKc_IRAK"/>
    <property type="match status" value="1"/>
</dbReference>
<evidence type="ECO:0000256" key="18">
    <source>
        <dbReference type="SAM" id="Phobius"/>
    </source>
</evidence>
<dbReference type="Pfam" id="PF07714">
    <property type="entry name" value="PK_Tyr_Ser-Thr"/>
    <property type="match status" value="1"/>
</dbReference>
<dbReference type="Pfam" id="PF13947">
    <property type="entry name" value="GUB_WAK_bind"/>
    <property type="match status" value="1"/>
</dbReference>
<dbReference type="GO" id="GO:0007166">
    <property type="term" value="P:cell surface receptor signaling pathway"/>
    <property type="evidence" value="ECO:0007669"/>
    <property type="project" value="InterPro"/>
</dbReference>
<feature type="transmembrane region" description="Helical" evidence="18">
    <location>
        <begin position="332"/>
        <end position="351"/>
    </location>
</feature>